<accession>A0A0S4JBD2</accession>
<feature type="signal peptide" evidence="1">
    <location>
        <begin position="1"/>
        <end position="21"/>
    </location>
</feature>
<dbReference type="EMBL" id="CYKH01001508">
    <property type="protein sequence ID" value="CUG87391.1"/>
    <property type="molecule type" value="Genomic_DNA"/>
</dbReference>
<evidence type="ECO:0000256" key="1">
    <source>
        <dbReference type="SAM" id="SignalP"/>
    </source>
</evidence>
<proteinExistence type="predicted"/>
<gene>
    <name evidence="2" type="ORF">BSAL_01335</name>
</gene>
<reference evidence="3" key="1">
    <citation type="submission" date="2015-09" db="EMBL/GenBank/DDBJ databases">
        <authorList>
            <consortium name="Pathogen Informatics"/>
        </authorList>
    </citation>
    <scope>NUCLEOTIDE SEQUENCE [LARGE SCALE GENOMIC DNA]</scope>
    <source>
        <strain evidence="3">Lake Konstanz</strain>
    </source>
</reference>
<protein>
    <recommendedName>
        <fullName evidence="4">Membrane-associated protein</fullName>
    </recommendedName>
</protein>
<dbReference type="VEuPathDB" id="TriTrypDB:BSAL_01335"/>
<keyword evidence="3" id="KW-1185">Reference proteome</keyword>
<feature type="chain" id="PRO_5006622240" description="Membrane-associated protein" evidence="1">
    <location>
        <begin position="22"/>
        <end position="122"/>
    </location>
</feature>
<name>A0A0S4JBD2_BODSA</name>
<keyword evidence="1" id="KW-0732">Signal</keyword>
<sequence>MFQLLLTIALTIDAILISVLSTSGSGGGNNNGGERVLRGITLRKEVQLGFGRQGARNGRHDGATSMSLSRNPELKRSALFSTTFFELPSCHTPSPPVYANLEALIQTICKVNRKSNTSVRSC</sequence>
<evidence type="ECO:0000313" key="2">
    <source>
        <dbReference type="EMBL" id="CUG87391.1"/>
    </source>
</evidence>
<evidence type="ECO:0008006" key="4">
    <source>
        <dbReference type="Google" id="ProtNLM"/>
    </source>
</evidence>
<dbReference type="Proteomes" id="UP000051952">
    <property type="component" value="Unassembled WGS sequence"/>
</dbReference>
<organism evidence="2 3">
    <name type="scientific">Bodo saltans</name>
    <name type="common">Flagellated protozoan</name>
    <dbReference type="NCBI Taxonomy" id="75058"/>
    <lineage>
        <taxon>Eukaryota</taxon>
        <taxon>Discoba</taxon>
        <taxon>Euglenozoa</taxon>
        <taxon>Kinetoplastea</taxon>
        <taxon>Metakinetoplastina</taxon>
        <taxon>Eubodonida</taxon>
        <taxon>Bodonidae</taxon>
        <taxon>Bodo</taxon>
    </lineage>
</organism>
<evidence type="ECO:0000313" key="3">
    <source>
        <dbReference type="Proteomes" id="UP000051952"/>
    </source>
</evidence>
<dbReference type="AlphaFoldDB" id="A0A0S4JBD2"/>